<protein>
    <submittedName>
        <fullName evidence="4">FGGY-family carbohydrate kinase</fullName>
    </submittedName>
</protein>
<dbReference type="PANTHER" id="PTHR43095">
    <property type="entry name" value="SUGAR KINASE"/>
    <property type="match status" value="1"/>
</dbReference>
<dbReference type="Proteomes" id="UP000713880">
    <property type="component" value="Unassembled WGS sequence"/>
</dbReference>
<evidence type="ECO:0000256" key="2">
    <source>
        <dbReference type="ARBA" id="ARBA00022679"/>
    </source>
</evidence>
<dbReference type="SUPFAM" id="SSF53067">
    <property type="entry name" value="Actin-like ATPase domain"/>
    <property type="match status" value="2"/>
</dbReference>
<sequence>MQSKDKIIETIRSGQAVLGMELGSTRIKAVLIDTDKTPIASGSYDWENQYVDHIWTYDIDEVQKGVQGCYRDLVRDVKEKYDVTLTRLAGMGVSAMMHGYLAFDEKDELLVPFRTWRNTITGEASKQLSELFQFHIPQRWSIAHLYQAILNGEEHVKDVRFFTTLAGYIHWKLTGQKVLGSGDAAGMFPMDTKTRDYHEKMLDQFDALTAGKGYPWKIRDLLPKVLLAGEDAGHLTEEGARFLDPSGTLEAGTPMCPPEGDAGTGMTATNSVAVRTGNVSAGTSVFAMVVMEKDLSRPYEEIDLVTTPSGDPAAMVHCNNCTTDLNAWVGLFKEFAECMGMDVDMNTLYGRLYNKALEGDPDCGGLLAYNYFSGEHITGFDEGRPLFVRSPESRFNLANFMRVHLFTSLGALKTGMDILLKKEHVRLDRMMGHGGLFKTEGVGQRIMAGAIDTPVYVMETAGEGGAWGIALLADYLVRREEGEDLTSYLEHKVFQDSRGTGLDPEPCDVAGYEKFMERYTSGLAIERAAVENF</sequence>
<dbReference type="Gene3D" id="3.30.420.40">
    <property type="match status" value="2"/>
</dbReference>
<dbReference type="PANTHER" id="PTHR43095:SF5">
    <property type="entry name" value="XYLULOSE KINASE"/>
    <property type="match status" value="1"/>
</dbReference>
<accession>A0A939BBK1</accession>
<keyword evidence="2" id="KW-0808">Transferase</keyword>
<name>A0A939BBK1_9CLOT</name>
<reference evidence="4" key="2">
    <citation type="journal article" date="2021" name="Sci. Rep.">
        <title>The distribution of antibiotic resistance genes in chicken gut microbiota commensals.</title>
        <authorList>
            <person name="Juricova H."/>
            <person name="Matiasovicova J."/>
            <person name="Kubasova T."/>
            <person name="Cejkova D."/>
            <person name="Rychlik I."/>
        </authorList>
    </citation>
    <scope>NUCLEOTIDE SEQUENCE</scope>
    <source>
        <strain evidence="4">An420c</strain>
    </source>
</reference>
<dbReference type="CDD" id="cd07809">
    <property type="entry name" value="ASKHA_NBD_FGGY_BaXK-like"/>
    <property type="match status" value="1"/>
</dbReference>
<dbReference type="InterPro" id="IPR018485">
    <property type="entry name" value="FGGY_C"/>
</dbReference>
<organism evidence="4 5">
    <name type="scientific">Mordavella massiliensis</name>
    <dbReference type="NCBI Taxonomy" id="1871024"/>
    <lineage>
        <taxon>Bacteria</taxon>
        <taxon>Bacillati</taxon>
        <taxon>Bacillota</taxon>
        <taxon>Clostridia</taxon>
        <taxon>Eubacteriales</taxon>
        <taxon>Clostridiaceae</taxon>
        <taxon>Mordavella</taxon>
    </lineage>
</organism>
<keyword evidence="5" id="KW-1185">Reference proteome</keyword>
<comment type="caution">
    <text evidence="4">The sequence shown here is derived from an EMBL/GenBank/DDBJ whole genome shotgun (WGS) entry which is preliminary data.</text>
</comment>
<dbReference type="GO" id="GO:0005975">
    <property type="term" value="P:carbohydrate metabolic process"/>
    <property type="evidence" value="ECO:0007669"/>
    <property type="project" value="InterPro"/>
</dbReference>
<proteinExistence type="inferred from homology"/>
<evidence type="ECO:0000256" key="3">
    <source>
        <dbReference type="ARBA" id="ARBA00022777"/>
    </source>
</evidence>
<gene>
    <name evidence="4" type="ORF">H6A13_01710</name>
</gene>
<dbReference type="InterPro" id="IPR018484">
    <property type="entry name" value="FGGY_N"/>
</dbReference>
<dbReference type="AlphaFoldDB" id="A0A939BBK1"/>
<dbReference type="InterPro" id="IPR043129">
    <property type="entry name" value="ATPase_NBD"/>
</dbReference>
<keyword evidence="3 4" id="KW-0418">Kinase</keyword>
<evidence type="ECO:0000256" key="1">
    <source>
        <dbReference type="ARBA" id="ARBA00009156"/>
    </source>
</evidence>
<comment type="similarity">
    <text evidence="1">Belongs to the FGGY kinase family.</text>
</comment>
<evidence type="ECO:0000313" key="4">
    <source>
        <dbReference type="EMBL" id="MBM6825822.1"/>
    </source>
</evidence>
<dbReference type="Pfam" id="PF02782">
    <property type="entry name" value="FGGY_C"/>
    <property type="match status" value="1"/>
</dbReference>
<dbReference type="EMBL" id="JACJLV010000003">
    <property type="protein sequence ID" value="MBM6825822.1"/>
    <property type="molecule type" value="Genomic_DNA"/>
</dbReference>
<evidence type="ECO:0000313" key="5">
    <source>
        <dbReference type="Proteomes" id="UP000713880"/>
    </source>
</evidence>
<dbReference type="GO" id="GO:0016301">
    <property type="term" value="F:kinase activity"/>
    <property type="evidence" value="ECO:0007669"/>
    <property type="project" value="UniProtKB-KW"/>
</dbReference>
<dbReference type="Pfam" id="PF00370">
    <property type="entry name" value="FGGY_N"/>
    <property type="match status" value="1"/>
</dbReference>
<dbReference type="RefSeq" id="WP_204907882.1">
    <property type="nucleotide sequence ID" value="NZ_JACJLV010000003.1"/>
</dbReference>
<reference evidence="4" key="1">
    <citation type="submission" date="2020-08" db="EMBL/GenBank/DDBJ databases">
        <authorList>
            <person name="Cejkova D."/>
            <person name="Kubasova T."/>
            <person name="Jahodarova E."/>
            <person name="Rychlik I."/>
        </authorList>
    </citation>
    <scope>NUCLEOTIDE SEQUENCE</scope>
    <source>
        <strain evidence="4">An420c</strain>
    </source>
</reference>
<dbReference type="InterPro" id="IPR050406">
    <property type="entry name" value="FGGY_Carb_Kinase"/>
</dbReference>